<name>A0A0R3T8E3_RODNA</name>
<dbReference type="Proteomes" id="UP000278807">
    <property type="component" value="Unassembled WGS sequence"/>
</dbReference>
<feature type="transmembrane region" description="Helical" evidence="1">
    <location>
        <begin position="53"/>
        <end position="73"/>
    </location>
</feature>
<reference evidence="2 3" key="2">
    <citation type="submission" date="2018-11" db="EMBL/GenBank/DDBJ databases">
        <authorList>
            <consortium name="Pathogen Informatics"/>
        </authorList>
    </citation>
    <scope>NUCLEOTIDE SEQUENCE [LARGE SCALE GENOMIC DNA]</scope>
</reference>
<dbReference type="WBParaSite" id="HNAJ_0000333101-mRNA-1">
    <property type="protein sequence ID" value="HNAJ_0000333101-mRNA-1"/>
    <property type="gene ID" value="HNAJ_0000333101"/>
</dbReference>
<keyword evidence="1" id="KW-0472">Membrane</keyword>
<sequence>MIAIQTTDKELVEVTLEYIGGLTEETCCCLLPPAISRQTLGVRKGPSRWDLRSTFFVVSVLQYFSVHFLLSLVNTHIF</sequence>
<protein>
    <submittedName>
        <fullName evidence="4">Ovule protein</fullName>
    </submittedName>
</protein>
<accession>A0A0R3T8E3</accession>
<proteinExistence type="predicted"/>
<evidence type="ECO:0000256" key="1">
    <source>
        <dbReference type="SAM" id="Phobius"/>
    </source>
</evidence>
<organism evidence="4">
    <name type="scientific">Rodentolepis nana</name>
    <name type="common">Dwarf tapeworm</name>
    <name type="synonym">Hymenolepis nana</name>
    <dbReference type="NCBI Taxonomy" id="102285"/>
    <lineage>
        <taxon>Eukaryota</taxon>
        <taxon>Metazoa</taxon>
        <taxon>Spiralia</taxon>
        <taxon>Lophotrochozoa</taxon>
        <taxon>Platyhelminthes</taxon>
        <taxon>Cestoda</taxon>
        <taxon>Eucestoda</taxon>
        <taxon>Cyclophyllidea</taxon>
        <taxon>Hymenolepididae</taxon>
        <taxon>Rodentolepis</taxon>
    </lineage>
</organism>
<evidence type="ECO:0000313" key="3">
    <source>
        <dbReference type="Proteomes" id="UP000278807"/>
    </source>
</evidence>
<keyword evidence="3" id="KW-1185">Reference proteome</keyword>
<evidence type="ECO:0000313" key="2">
    <source>
        <dbReference type="EMBL" id="VDN99189.1"/>
    </source>
</evidence>
<evidence type="ECO:0000313" key="4">
    <source>
        <dbReference type="WBParaSite" id="HNAJ_0000333101-mRNA-1"/>
    </source>
</evidence>
<dbReference type="EMBL" id="UZAE01001912">
    <property type="protein sequence ID" value="VDN99189.1"/>
    <property type="molecule type" value="Genomic_DNA"/>
</dbReference>
<keyword evidence="1" id="KW-0812">Transmembrane</keyword>
<gene>
    <name evidence="2" type="ORF">HNAJ_LOCUS3330</name>
</gene>
<dbReference type="AlphaFoldDB" id="A0A0R3T8E3"/>
<reference evidence="4" key="1">
    <citation type="submission" date="2017-02" db="UniProtKB">
        <authorList>
            <consortium name="WormBaseParasite"/>
        </authorList>
    </citation>
    <scope>IDENTIFICATION</scope>
</reference>
<keyword evidence="1" id="KW-1133">Transmembrane helix</keyword>